<dbReference type="InterPro" id="IPR036396">
    <property type="entry name" value="Cyt_P450_sf"/>
</dbReference>
<name>A0AAN7B4D7_9PEZI</name>
<dbReference type="InterPro" id="IPR002401">
    <property type="entry name" value="Cyt_P450_E_grp-I"/>
</dbReference>
<dbReference type="Proteomes" id="UP001301769">
    <property type="component" value="Unassembled WGS sequence"/>
</dbReference>
<evidence type="ECO:0000256" key="8">
    <source>
        <dbReference type="ARBA" id="ARBA00023002"/>
    </source>
</evidence>
<evidence type="ECO:0000256" key="12">
    <source>
        <dbReference type="PIRSR" id="PIRSR602401-1"/>
    </source>
</evidence>
<dbReference type="GO" id="GO:0020037">
    <property type="term" value="F:heme binding"/>
    <property type="evidence" value="ECO:0007669"/>
    <property type="project" value="InterPro"/>
</dbReference>
<dbReference type="PRINTS" id="PR00385">
    <property type="entry name" value="P450"/>
</dbReference>
<keyword evidence="9 12" id="KW-0408">Iron</keyword>
<keyword evidence="15" id="KW-1185">Reference proteome</keyword>
<dbReference type="FunFam" id="1.10.630.10:FF:000063">
    <property type="entry name" value="Cytochrome P450 monooxygenase"/>
    <property type="match status" value="1"/>
</dbReference>
<keyword evidence="11" id="KW-0472">Membrane</keyword>
<keyword evidence="10 13" id="KW-0503">Monooxygenase</keyword>
<protein>
    <submittedName>
        <fullName evidence="14">Cytochrome P450</fullName>
    </submittedName>
</protein>
<dbReference type="PRINTS" id="PR00463">
    <property type="entry name" value="EP450I"/>
</dbReference>
<dbReference type="Pfam" id="PF00067">
    <property type="entry name" value="p450"/>
    <property type="match status" value="1"/>
</dbReference>
<evidence type="ECO:0000256" key="2">
    <source>
        <dbReference type="ARBA" id="ARBA00004370"/>
    </source>
</evidence>
<proteinExistence type="inferred from homology"/>
<keyword evidence="4 12" id="KW-0349">Heme</keyword>
<dbReference type="GO" id="GO:0016705">
    <property type="term" value="F:oxidoreductase activity, acting on paired donors, with incorporation or reduction of molecular oxygen"/>
    <property type="evidence" value="ECO:0007669"/>
    <property type="project" value="InterPro"/>
</dbReference>
<comment type="similarity">
    <text evidence="3 13">Belongs to the cytochrome P450 family.</text>
</comment>
<keyword evidence="7" id="KW-1133">Transmembrane helix</keyword>
<keyword evidence="6 12" id="KW-0479">Metal-binding</keyword>
<dbReference type="PANTHER" id="PTHR24305:SF237">
    <property type="entry name" value="CYTOCHROME P450 MONOOXYGENASE ATNE-RELATED"/>
    <property type="match status" value="1"/>
</dbReference>
<dbReference type="GO" id="GO:0016020">
    <property type="term" value="C:membrane"/>
    <property type="evidence" value="ECO:0007669"/>
    <property type="project" value="UniProtKB-SubCell"/>
</dbReference>
<dbReference type="AlphaFoldDB" id="A0AAN7B4D7"/>
<dbReference type="Gene3D" id="1.10.630.10">
    <property type="entry name" value="Cytochrome P450"/>
    <property type="match status" value="1"/>
</dbReference>
<evidence type="ECO:0000256" key="6">
    <source>
        <dbReference type="ARBA" id="ARBA00022723"/>
    </source>
</evidence>
<gene>
    <name evidence="14" type="ORF">QBC37DRAFT_89165</name>
</gene>
<keyword evidence="8 13" id="KW-0560">Oxidoreductase</keyword>
<dbReference type="PROSITE" id="PS00086">
    <property type="entry name" value="CYTOCHROME_P450"/>
    <property type="match status" value="1"/>
</dbReference>
<evidence type="ECO:0000256" key="10">
    <source>
        <dbReference type="ARBA" id="ARBA00023033"/>
    </source>
</evidence>
<reference evidence="14" key="1">
    <citation type="journal article" date="2023" name="Mol. Phylogenet. Evol.">
        <title>Genome-scale phylogeny and comparative genomics of the fungal order Sordariales.</title>
        <authorList>
            <person name="Hensen N."/>
            <person name="Bonometti L."/>
            <person name="Westerberg I."/>
            <person name="Brannstrom I.O."/>
            <person name="Guillou S."/>
            <person name="Cros-Aarteil S."/>
            <person name="Calhoun S."/>
            <person name="Haridas S."/>
            <person name="Kuo A."/>
            <person name="Mondo S."/>
            <person name="Pangilinan J."/>
            <person name="Riley R."/>
            <person name="LaButti K."/>
            <person name="Andreopoulos B."/>
            <person name="Lipzen A."/>
            <person name="Chen C."/>
            <person name="Yan M."/>
            <person name="Daum C."/>
            <person name="Ng V."/>
            <person name="Clum A."/>
            <person name="Steindorff A."/>
            <person name="Ohm R.A."/>
            <person name="Martin F."/>
            <person name="Silar P."/>
            <person name="Natvig D.O."/>
            <person name="Lalanne C."/>
            <person name="Gautier V."/>
            <person name="Ament-Velasquez S.L."/>
            <person name="Kruys A."/>
            <person name="Hutchinson M.I."/>
            <person name="Powell A.J."/>
            <person name="Barry K."/>
            <person name="Miller A.N."/>
            <person name="Grigoriev I.V."/>
            <person name="Debuchy R."/>
            <person name="Gladieux P."/>
            <person name="Hiltunen Thoren M."/>
            <person name="Johannesson H."/>
        </authorList>
    </citation>
    <scope>NUCLEOTIDE SEQUENCE</scope>
    <source>
        <strain evidence="14">PSN293</strain>
    </source>
</reference>
<dbReference type="GO" id="GO:1902181">
    <property type="term" value="P:verruculogen biosynthetic process"/>
    <property type="evidence" value="ECO:0007669"/>
    <property type="project" value="UniProtKB-ARBA"/>
</dbReference>
<organism evidence="14 15">
    <name type="scientific">Rhypophila decipiens</name>
    <dbReference type="NCBI Taxonomy" id="261697"/>
    <lineage>
        <taxon>Eukaryota</taxon>
        <taxon>Fungi</taxon>
        <taxon>Dikarya</taxon>
        <taxon>Ascomycota</taxon>
        <taxon>Pezizomycotina</taxon>
        <taxon>Sordariomycetes</taxon>
        <taxon>Sordariomycetidae</taxon>
        <taxon>Sordariales</taxon>
        <taxon>Naviculisporaceae</taxon>
        <taxon>Rhypophila</taxon>
    </lineage>
</organism>
<dbReference type="SUPFAM" id="SSF48264">
    <property type="entry name" value="Cytochrome P450"/>
    <property type="match status" value="1"/>
</dbReference>
<dbReference type="InterPro" id="IPR017972">
    <property type="entry name" value="Cyt_P450_CS"/>
</dbReference>
<dbReference type="PANTHER" id="PTHR24305">
    <property type="entry name" value="CYTOCHROME P450"/>
    <property type="match status" value="1"/>
</dbReference>
<evidence type="ECO:0000256" key="3">
    <source>
        <dbReference type="ARBA" id="ARBA00010617"/>
    </source>
</evidence>
<dbReference type="EMBL" id="MU858275">
    <property type="protein sequence ID" value="KAK4207760.1"/>
    <property type="molecule type" value="Genomic_DNA"/>
</dbReference>
<evidence type="ECO:0000256" key="7">
    <source>
        <dbReference type="ARBA" id="ARBA00022989"/>
    </source>
</evidence>
<accession>A0AAN7B4D7</accession>
<evidence type="ECO:0000313" key="14">
    <source>
        <dbReference type="EMBL" id="KAK4207760.1"/>
    </source>
</evidence>
<dbReference type="InterPro" id="IPR001128">
    <property type="entry name" value="Cyt_P450"/>
</dbReference>
<evidence type="ECO:0000256" key="5">
    <source>
        <dbReference type="ARBA" id="ARBA00022692"/>
    </source>
</evidence>
<evidence type="ECO:0000256" key="9">
    <source>
        <dbReference type="ARBA" id="ARBA00023004"/>
    </source>
</evidence>
<sequence length="552" mass="61377">MALTTIAQPILLGATALAALYLIARGIYLYFFHPLARYPGPFLAKFTDLYGAYHALRGDIHLDMWRCHQKYGDHVRYGPNKLTFNTADGLRDIYSNSALGKIVKSDSYEPLVHRAPNTLTIRGGKEHARRRRIMSQGVSEKAQRGYEDRVVSHILNLCNAVFPVPQTNSTIPTKEEASQWSEPLDMSEWCYYLSFDIMADVVFSAKYNLLTSPKFRYVTSCIDASNVRMSVLIQAPWIARLPIKLDKKIFRSAIQARNRFVKFVSRVVGDRLKKQAAASELASKEIELAQDDPVNEINGDVFSNLAAAKDPETGEGFAVNEIAAESTTLIVAGSDTTSTAFASILFYLADNKSAYEKAAAEVRSKFSSREEIFMGPALASCTYLKACVDEAMRMSPPVGLALWREVISPGGMVLDKTENIPAGTHVGVPLYSIHHSDKYYDSPFEYKPERWLEDDGTGSIERGRSVFNPFSLGMRGCLGKGLANTEMMLTLATLLWTGDFKFAGGEKGLVGRGGSGEFKDVLGRQRKNEYQLFDHVTSQKMGPWLQFKARGV</sequence>
<evidence type="ECO:0000256" key="1">
    <source>
        <dbReference type="ARBA" id="ARBA00001971"/>
    </source>
</evidence>
<evidence type="ECO:0000256" key="4">
    <source>
        <dbReference type="ARBA" id="ARBA00022617"/>
    </source>
</evidence>
<dbReference type="CDD" id="cd11061">
    <property type="entry name" value="CYP67-like"/>
    <property type="match status" value="1"/>
</dbReference>
<dbReference type="GO" id="GO:0005506">
    <property type="term" value="F:iron ion binding"/>
    <property type="evidence" value="ECO:0007669"/>
    <property type="project" value="InterPro"/>
</dbReference>
<dbReference type="GO" id="GO:0004497">
    <property type="term" value="F:monooxygenase activity"/>
    <property type="evidence" value="ECO:0007669"/>
    <property type="project" value="UniProtKB-KW"/>
</dbReference>
<comment type="subcellular location">
    <subcellularLocation>
        <location evidence="2">Membrane</location>
    </subcellularLocation>
</comment>
<dbReference type="InterPro" id="IPR050121">
    <property type="entry name" value="Cytochrome_P450_monoxygenase"/>
</dbReference>
<comment type="caution">
    <text evidence="14">The sequence shown here is derived from an EMBL/GenBank/DDBJ whole genome shotgun (WGS) entry which is preliminary data.</text>
</comment>
<evidence type="ECO:0000313" key="15">
    <source>
        <dbReference type="Proteomes" id="UP001301769"/>
    </source>
</evidence>
<comment type="cofactor">
    <cofactor evidence="1 12">
        <name>heme</name>
        <dbReference type="ChEBI" id="CHEBI:30413"/>
    </cofactor>
</comment>
<evidence type="ECO:0000256" key="13">
    <source>
        <dbReference type="RuleBase" id="RU000461"/>
    </source>
</evidence>
<feature type="binding site" description="axial binding residue" evidence="12">
    <location>
        <position position="477"/>
    </location>
    <ligand>
        <name>heme</name>
        <dbReference type="ChEBI" id="CHEBI:30413"/>
    </ligand>
    <ligandPart>
        <name>Fe</name>
        <dbReference type="ChEBI" id="CHEBI:18248"/>
    </ligandPart>
</feature>
<keyword evidence="5" id="KW-0812">Transmembrane</keyword>
<evidence type="ECO:0000256" key="11">
    <source>
        <dbReference type="ARBA" id="ARBA00023136"/>
    </source>
</evidence>
<reference evidence="14" key="2">
    <citation type="submission" date="2023-05" db="EMBL/GenBank/DDBJ databases">
        <authorList>
            <consortium name="Lawrence Berkeley National Laboratory"/>
            <person name="Steindorff A."/>
            <person name="Hensen N."/>
            <person name="Bonometti L."/>
            <person name="Westerberg I."/>
            <person name="Brannstrom I.O."/>
            <person name="Guillou S."/>
            <person name="Cros-Aarteil S."/>
            <person name="Calhoun S."/>
            <person name="Haridas S."/>
            <person name="Kuo A."/>
            <person name="Mondo S."/>
            <person name="Pangilinan J."/>
            <person name="Riley R."/>
            <person name="Labutti K."/>
            <person name="Andreopoulos B."/>
            <person name="Lipzen A."/>
            <person name="Chen C."/>
            <person name="Yanf M."/>
            <person name="Daum C."/>
            <person name="Ng V."/>
            <person name="Clum A."/>
            <person name="Ohm R."/>
            <person name="Martin F."/>
            <person name="Silar P."/>
            <person name="Natvig D."/>
            <person name="Lalanne C."/>
            <person name="Gautier V."/>
            <person name="Ament-Velasquez S.L."/>
            <person name="Kruys A."/>
            <person name="Hutchinson M.I."/>
            <person name="Powell A.J."/>
            <person name="Barry K."/>
            <person name="Miller A.N."/>
            <person name="Grigoriev I.V."/>
            <person name="Debuchy R."/>
            <person name="Gladieux P."/>
            <person name="Thoren M.H."/>
            <person name="Johannesson H."/>
        </authorList>
    </citation>
    <scope>NUCLEOTIDE SEQUENCE</scope>
    <source>
        <strain evidence="14">PSN293</strain>
    </source>
</reference>